<keyword evidence="3 5" id="KW-0819">tRNA processing</keyword>
<evidence type="ECO:0000313" key="11">
    <source>
        <dbReference type="Proteomes" id="UP000237872"/>
    </source>
</evidence>
<comment type="similarity">
    <text evidence="2 5">Belongs to the pseudouridine synthase TruB family. Type 1 subfamily.</text>
</comment>
<dbReference type="GO" id="GO:0031119">
    <property type="term" value="P:tRNA pseudouridine synthesis"/>
    <property type="evidence" value="ECO:0007669"/>
    <property type="project" value="UniProtKB-UniRule"/>
</dbReference>
<dbReference type="InterPro" id="IPR002501">
    <property type="entry name" value="PsdUridine_synth_N"/>
</dbReference>
<dbReference type="CDD" id="cd21152">
    <property type="entry name" value="PUA_TruB_bacterial"/>
    <property type="match status" value="1"/>
</dbReference>
<evidence type="ECO:0000259" key="7">
    <source>
        <dbReference type="Pfam" id="PF09157"/>
    </source>
</evidence>
<sequence>MKPRTVYRPLHGILLLDKPAGLSSNNALQAARRLLRAEKGGHTGSLDPLATGLLPLCFGEATKIAGLLLGAAKAYDAEVVLGVTTDTDDADGQPLRERVVPELSQAQLRAALLPLTGRIRQQAPIYSALKQGGEPLYAKARRGEAIEAPVREVDVHAIELIGYQAPRLQLRVTCGSGTYIRSLARDLGEALGCGAHIASLRRLWVEPFRTPQMMTLESLAAALEAGTPAERLLLPIEAGLADFAQITLDHVHATRFRMGQRLRDEAFPVGQVAVFGPDGTPSGLGLVDEQGRLSPQRLFNGLNRDPGC</sequence>
<dbReference type="Pfam" id="PF09157">
    <property type="entry name" value="TruB-C_2"/>
    <property type="match status" value="1"/>
</dbReference>
<dbReference type="SUPFAM" id="SSF55120">
    <property type="entry name" value="Pseudouridine synthase"/>
    <property type="match status" value="1"/>
</dbReference>
<feature type="active site" description="Nucleophile" evidence="5">
    <location>
        <position position="47"/>
    </location>
</feature>
<keyword evidence="12" id="KW-1185">Reference proteome</keyword>
<reference evidence="9 12" key="2">
    <citation type="submission" date="2024-11" db="EMBL/GenBank/DDBJ databases">
        <title>Genome sequencing of Xanthomonas codiaei.</title>
        <authorList>
            <person name="Studholme D.J."/>
        </authorList>
    </citation>
    <scope>NUCLEOTIDE SEQUENCE [LARGE SCALE GENOMIC DNA]</scope>
    <source>
        <strain evidence="9 12">NCPPB 4350</strain>
    </source>
</reference>
<dbReference type="Proteomes" id="UP001637990">
    <property type="component" value="Unassembled WGS sequence"/>
</dbReference>
<proteinExistence type="inferred from homology"/>
<accession>A0A2S7CI03</accession>
<protein>
    <recommendedName>
        <fullName evidence="5">tRNA pseudouridine synthase B</fullName>
        <ecNumber evidence="5">5.4.99.25</ecNumber>
    </recommendedName>
    <alternativeName>
        <fullName evidence="5">tRNA pseudouridine(55) synthase</fullName>
        <shortName evidence="5">Psi55 synthase</shortName>
    </alternativeName>
    <alternativeName>
        <fullName evidence="5">tRNA pseudouridylate synthase</fullName>
    </alternativeName>
    <alternativeName>
        <fullName evidence="5">tRNA-uridine isomerase</fullName>
    </alternativeName>
</protein>
<dbReference type="HAMAP" id="MF_01080">
    <property type="entry name" value="TruB_bact"/>
    <property type="match status" value="1"/>
</dbReference>
<dbReference type="PANTHER" id="PTHR13767">
    <property type="entry name" value="TRNA-PSEUDOURIDINE SYNTHASE"/>
    <property type="match status" value="1"/>
</dbReference>
<dbReference type="InterPro" id="IPR020103">
    <property type="entry name" value="PsdUridine_synth_cat_dom_sf"/>
</dbReference>
<gene>
    <name evidence="5 9" type="primary">truB</name>
    <name evidence="9" type="ORF">ACI6Q5_05020</name>
    <name evidence="10" type="ORF">XcodCFBP4690_16400</name>
</gene>
<dbReference type="NCBIfam" id="TIGR00431">
    <property type="entry name" value="TruB"/>
    <property type="match status" value="1"/>
</dbReference>
<evidence type="ECO:0000313" key="9">
    <source>
        <dbReference type="EMBL" id="MFO3704347.1"/>
    </source>
</evidence>
<dbReference type="RefSeq" id="WP_104542552.1">
    <property type="nucleotide sequence ID" value="NZ_JBJGBS010000013.1"/>
</dbReference>
<dbReference type="InterPro" id="IPR014780">
    <property type="entry name" value="tRNA_psdUridine_synth_TruB"/>
</dbReference>
<evidence type="ECO:0000256" key="2">
    <source>
        <dbReference type="ARBA" id="ARBA00005642"/>
    </source>
</evidence>
<dbReference type="CDD" id="cd02573">
    <property type="entry name" value="PseudoU_synth_EcTruB"/>
    <property type="match status" value="1"/>
</dbReference>
<dbReference type="FunFam" id="3.30.2350.10:FF:000011">
    <property type="entry name" value="tRNA pseudouridine synthase B"/>
    <property type="match status" value="1"/>
</dbReference>
<organism evidence="10 11">
    <name type="scientific">Xanthomonas codiaei</name>
    <dbReference type="NCBI Taxonomy" id="56463"/>
    <lineage>
        <taxon>Bacteria</taxon>
        <taxon>Pseudomonadati</taxon>
        <taxon>Pseudomonadota</taxon>
        <taxon>Gammaproteobacteria</taxon>
        <taxon>Lysobacterales</taxon>
        <taxon>Lysobacteraceae</taxon>
        <taxon>Xanthomonas</taxon>
    </lineage>
</organism>
<dbReference type="Pfam" id="PF01509">
    <property type="entry name" value="TruB_N"/>
    <property type="match status" value="1"/>
</dbReference>
<comment type="catalytic activity">
    <reaction evidence="1 5">
        <text>uridine(55) in tRNA = pseudouridine(55) in tRNA</text>
        <dbReference type="Rhea" id="RHEA:42532"/>
        <dbReference type="Rhea" id="RHEA-COMP:10101"/>
        <dbReference type="Rhea" id="RHEA-COMP:10102"/>
        <dbReference type="ChEBI" id="CHEBI:65314"/>
        <dbReference type="ChEBI" id="CHEBI:65315"/>
        <dbReference type="EC" id="5.4.99.25"/>
    </reaction>
</comment>
<name>A0A2S7CI03_9XANT</name>
<dbReference type="InterPro" id="IPR032819">
    <property type="entry name" value="TruB_C"/>
</dbReference>
<dbReference type="EC" id="5.4.99.25" evidence="5"/>
<evidence type="ECO:0000256" key="1">
    <source>
        <dbReference type="ARBA" id="ARBA00000385"/>
    </source>
</evidence>
<dbReference type="Proteomes" id="UP000237872">
    <property type="component" value="Unassembled WGS sequence"/>
</dbReference>
<dbReference type="EMBL" id="MDEC01000025">
    <property type="protein sequence ID" value="PPU61176.1"/>
    <property type="molecule type" value="Genomic_DNA"/>
</dbReference>
<dbReference type="EMBL" id="JBJGBS010000013">
    <property type="protein sequence ID" value="MFO3704347.1"/>
    <property type="molecule type" value="Genomic_DNA"/>
</dbReference>
<dbReference type="SUPFAM" id="SSF88697">
    <property type="entry name" value="PUA domain-like"/>
    <property type="match status" value="1"/>
</dbReference>
<dbReference type="PANTHER" id="PTHR13767:SF2">
    <property type="entry name" value="PSEUDOURIDYLATE SYNTHASE TRUB1"/>
    <property type="match status" value="1"/>
</dbReference>
<evidence type="ECO:0000256" key="5">
    <source>
        <dbReference type="HAMAP-Rule" id="MF_01080"/>
    </source>
</evidence>
<evidence type="ECO:0000259" key="8">
    <source>
        <dbReference type="Pfam" id="PF16198"/>
    </source>
</evidence>
<feature type="domain" description="tRNA pseudouridylate synthase B C-terminal" evidence="8">
    <location>
        <begin position="181"/>
        <end position="240"/>
    </location>
</feature>
<dbReference type="GO" id="GO:1990481">
    <property type="term" value="P:mRNA pseudouridine synthesis"/>
    <property type="evidence" value="ECO:0007669"/>
    <property type="project" value="TreeGrafter"/>
</dbReference>
<dbReference type="AlphaFoldDB" id="A0A2S7CI03"/>
<reference evidence="10 11" key="1">
    <citation type="submission" date="2016-08" db="EMBL/GenBank/DDBJ databases">
        <authorList>
            <person name="Seilhamer J.J."/>
        </authorList>
    </citation>
    <scope>NUCLEOTIDE SEQUENCE [LARGE SCALE GENOMIC DNA]</scope>
    <source>
        <strain evidence="10 11">CFBP4690</strain>
    </source>
</reference>
<comment type="function">
    <text evidence="5">Responsible for synthesis of pseudouridine from uracil-55 in the psi GC loop of transfer RNAs.</text>
</comment>
<dbReference type="InterPro" id="IPR015240">
    <property type="entry name" value="tRNA_sdUridine_synth_fam1_C"/>
</dbReference>
<feature type="domain" description="Pseudouridine synthase II N-terminal" evidence="6">
    <location>
        <begin position="32"/>
        <end position="180"/>
    </location>
</feature>
<evidence type="ECO:0000256" key="4">
    <source>
        <dbReference type="ARBA" id="ARBA00023235"/>
    </source>
</evidence>
<dbReference type="OrthoDB" id="9802309at2"/>
<dbReference type="InterPro" id="IPR036974">
    <property type="entry name" value="PUA_sf"/>
</dbReference>
<evidence type="ECO:0000313" key="10">
    <source>
        <dbReference type="EMBL" id="PPU61176.1"/>
    </source>
</evidence>
<keyword evidence="4 5" id="KW-0413">Isomerase</keyword>
<dbReference type="GO" id="GO:0003723">
    <property type="term" value="F:RNA binding"/>
    <property type="evidence" value="ECO:0007669"/>
    <property type="project" value="InterPro"/>
</dbReference>
<dbReference type="Gene3D" id="3.30.2350.10">
    <property type="entry name" value="Pseudouridine synthase"/>
    <property type="match status" value="1"/>
</dbReference>
<dbReference type="GO" id="GO:0160148">
    <property type="term" value="F:tRNA pseudouridine(55) synthase activity"/>
    <property type="evidence" value="ECO:0007669"/>
    <property type="project" value="UniProtKB-EC"/>
</dbReference>
<evidence type="ECO:0000256" key="3">
    <source>
        <dbReference type="ARBA" id="ARBA00022694"/>
    </source>
</evidence>
<dbReference type="InterPro" id="IPR015947">
    <property type="entry name" value="PUA-like_sf"/>
</dbReference>
<feature type="domain" description="tRNA pseudouridine synthase II TruB subfamily 1 C-terminal" evidence="7">
    <location>
        <begin position="245"/>
        <end position="299"/>
    </location>
</feature>
<evidence type="ECO:0000259" key="6">
    <source>
        <dbReference type="Pfam" id="PF01509"/>
    </source>
</evidence>
<comment type="caution">
    <text evidence="10">The sequence shown here is derived from an EMBL/GenBank/DDBJ whole genome shotgun (WGS) entry which is preliminary data.</text>
</comment>
<dbReference type="Gene3D" id="2.30.130.10">
    <property type="entry name" value="PUA domain"/>
    <property type="match status" value="1"/>
</dbReference>
<evidence type="ECO:0000313" key="12">
    <source>
        <dbReference type="Proteomes" id="UP001637990"/>
    </source>
</evidence>
<dbReference type="Pfam" id="PF16198">
    <property type="entry name" value="TruB_C_2"/>
    <property type="match status" value="1"/>
</dbReference>